<dbReference type="STRING" id="1353009.A0A1Y2IFU2"/>
<feature type="compositionally biased region" description="Low complexity" evidence="1">
    <location>
        <begin position="165"/>
        <end position="190"/>
    </location>
</feature>
<evidence type="ECO:0000313" key="3">
    <source>
        <dbReference type="EMBL" id="OSD00070.1"/>
    </source>
</evidence>
<dbReference type="EMBL" id="KZ084122">
    <property type="protein sequence ID" value="OSD00070.1"/>
    <property type="molecule type" value="Genomic_DNA"/>
</dbReference>
<feature type="region of interest" description="Disordered" evidence="1">
    <location>
        <begin position="317"/>
        <end position="390"/>
    </location>
</feature>
<sequence length="390" mass="40845">MSSQTHTVKVDASDTTRFTYYNVQEPGPFHGQGWQSIIGPSIDPDREGTIYNNTLQEAPLEDISVEFPFNGTKVSVFGTIKPPTAWYAPLPESAYSIIGWDWGNIPSMQPYRAPNVSQPVNNVNFWSSQEMPYGSYILTINVTNATSNMPYYLDYVAVELPGPDPSSTSSSAATSSSPATTSSSHTTSHSESATAVVASGKSSVPIGAIVGASIGGFVLVAAAVFALLYWYKRTRMAATYDYGSVAQQDPPPQVTPFVDPSQATMMAQAGDRGVLFVPGIPPSSPSTALRPQSPAILPSQKSLAMAAMRQNSVDVLSTGAGSSSVASGDRKDPVTFQNASRPHTPRPASEAGSSSAGPSIETAAHSPPSASDVGLISGGNSELPPAYTPS</sequence>
<protein>
    <recommendedName>
        <fullName evidence="5">Mid2 domain-containing protein</fullName>
    </recommendedName>
</protein>
<feature type="compositionally biased region" description="Low complexity" evidence="1">
    <location>
        <begin position="347"/>
        <end position="359"/>
    </location>
</feature>
<dbReference type="Proteomes" id="UP000193067">
    <property type="component" value="Unassembled WGS sequence"/>
</dbReference>
<name>A0A1Y2IFU2_TRAC3</name>
<keyword evidence="4" id="KW-1185">Reference proteome</keyword>
<gene>
    <name evidence="3" type="ORF">PYCCODRAFT_1437821</name>
</gene>
<evidence type="ECO:0000256" key="2">
    <source>
        <dbReference type="SAM" id="Phobius"/>
    </source>
</evidence>
<evidence type="ECO:0008006" key="5">
    <source>
        <dbReference type="Google" id="ProtNLM"/>
    </source>
</evidence>
<accession>A0A1Y2IFU2</accession>
<feature type="transmembrane region" description="Helical" evidence="2">
    <location>
        <begin position="206"/>
        <end position="231"/>
    </location>
</feature>
<organism evidence="3 4">
    <name type="scientific">Trametes coccinea (strain BRFM310)</name>
    <name type="common">Pycnoporus coccineus</name>
    <dbReference type="NCBI Taxonomy" id="1353009"/>
    <lineage>
        <taxon>Eukaryota</taxon>
        <taxon>Fungi</taxon>
        <taxon>Dikarya</taxon>
        <taxon>Basidiomycota</taxon>
        <taxon>Agaricomycotina</taxon>
        <taxon>Agaricomycetes</taxon>
        <taxon>Polyporales</taxon>
        <taxon>Polyporaceae</taxon>
        <taxon>Trametes</taxon>
    </lineage>
</organism>
<feature type="region of interest" description="Disordered" evidence="1">
    <location>
        <begin position="164"/>
        <end position="190"/>
    </location>
</feature>
<dbReference type="OrthoDB" id="3265734at2759"/>
<keyword evidence="2" id="KW-1133">Transmembrane helix</keyword>
<keyword evidence="2" id="KW-0812">Transmembrane</keyword>
<evidence type="ECO:0000313" key="4">
    <source>
        <dbReference type="Proteomes" id="UP000193067"/>
    </source>
</evidence>
<feature type="compositionally biased region" description="Low complexity" evidence="1">
    <location>
        <begin position="317"/>
        <end position="327"/>
    </location>
</feature>
<dbReference type="Gene3D" id="2.60.120.260">
    <property type="entry name" value="Galactose-binding domain-like"/>
    <property type="match status" value="1"/>
</dbReference>
<reference evidence="3 4" key="1">
    <citation type="journal article" date="2015" name="Biotechnol. Biofuels">
        <title>Enhanced degradation of softwood versus hardwood by the white-rot fungus Pycnoporus coccineus.</title>
        <authorList>
            <person name="Couturier M."/>
            <person name="Navarro D."/>
            <person name="Chevret D."/>
            <person name="Henrissat B."/>
            <person name="Piumi F."/>
            <person name="Ruiz-Duenas F.J."/>
            <person name="Martinez A.T."/>
            <person name="Grigoriev I.V."/>
            <person name="Riley R."/>
            <person name="Lipzen A."/>
            <person name="Berrin J.G."/>
            <person name="Master E.R."/>
            <person name="Rosso M.N."/>
        </authorList>
    </citation>
    <scope>NUCLEOTIDE SEQUENCE [LARGE SCALE GENOMIC DNA]</scope>
    <source>
        <strain evidence="3 4">BRFM310</strain>
    </source>
</reference>
<evidence type="ECO:0000256" key="1">
    <source>
        <dbReference type="SAM" id="MobiDB-lite"/>
    </source>
</evidence>
<keyword evidence="2" id="KW-0472">Membrane</keyword>
<dbReference type="AlphaFoldDB" id="A0A1Y2IFU2"/>
<proteinExistence type="predicted"/>